<dbReference type="EMBL" id="JADBGQ010000004">
    <property type="protein sequence ID" value="KAG5400967.1"/>
    <property type="molecule type" value="Genomic_DNA"/>
</dbReference>
<organism evidence="2 3">
    <name type="scientific">Brassica rapa subsp. trilocularis</name>
    <dbReference type="NCBI Taxonomy" id="1813537"/>
    <lineage>
        <taxon>Eukaryota</taxon>
        <taxon>Viridiplantae</taxon>
        <taxon>Streptophyta</taxon>
        <taxon>Embryophyta</taxon>
        <taxon>Tracheophyta</taxon>
        <taxon>Spermatophyta</taxon>
        <taxon>Magnoliopsida</taxon>
        <taxon>eudicotyledons</taxon>
        <taxon>Gunneridae</taxon>
        <taxon>Pentapetalae</taxon>
        <taxon>rosids</taxon>
        <taxon>malvids</taxon>
        <taxon>Brassicales</taxon>
        <taxon>Brassicaceae</taxon>
        <taxon>Brassiceae</taxon>
        <taxon>Brassica</taxon>
    </lineage>
</organism>
<dbReference type="InterPro" id="IPR002156">
    <property type="entry name" value="RNaseH_domain"/>
</dbReference>
<dbReference type="Gene3D" id="3.30.420.10">
    <property type="entry name" value="Ribonuclease H-like superfamily/Ribonuclease H"/>
    <property type="match status" value="1"/>
</dbReference>
<dbReference type="InterPro" id="IPR044730">
    <property type="entry name" value="RNase_H-like_dom_plant"/>
</dbReference>
<evidence type="ECO:0000313" key="2">
    <source>
        <dbReference type="EMBL" id="KAG5400967.1"/>
    </source>
</evidence>
<dbReference type="Proteomes" id="UP000823674">
    <property type="component" value="Chromosome A04"/>
</dbReference>
<evidence type="ECO:0000313" key="3">
    <source>
        <dbReference type="Proteomes" id="UP000823674"/>
    </source>
</evidence>
<reference evidence="2 3" key="1">
    <citation type="submission" date="2021-03" db="EMBL/GenBank/DDBJ databases">
        <authorList>
            <person name="King G.J."/>
            <person name="Bancroft I."/>
            <person name="Baten A."/>
            <person name="Bloomfield J."/>
            <person name="Borpatragohain P."/>
            <person name="He Z."/>
            <person name="Irish N."/>
            <person name="Irwin J."/>
            <person name="Liu K."/>
            <person name="Mauleon R.P."/>
            <person name="Moore J."/>
            <person name="Morris R."/>
            <person name="Ostergaard L."/>
            <person name="Wang B."/>
            <person name="Wells R."/>
        </authorList>
    </citation>
    <scope>NUCLEOTIDE SEQUENCE [LARGE SCALE GENOMIC DNA]</scope>
    <source>
        <strain evidence="2">R-o-18</strain>
        <tissue evidence="2">Leaf</tissue>
    </source>
</reference>
<keyword evidence="3" id="KW-1185">Reference proteome</keyword>
<dbReference type="Pfam" id="PF13456">
    <property type="entry name" value="RVT_3"/>
    <property type="match status" value="1"/>
</dbReference>
<name>A0ABQ7MQF8_BRACM</name>
<sequence>MDITRYWSGLGFTLFDGDTEIMRGQTRRINSSSPLHVEAEGLVWAMEELSGCGFKQVRFESDCQQLVQIINSSKQWPSLEPELDTIESL</sequence>
<gene>
    <name evidence="2" type="primary">A04p018160.1_BraROA</name>
    <name evidence="2" type="ORF">IGI04_015574</name>
</gene>
<dbReference type="InterPro" id="IPR036397">
    <property type="entry name" value="RNaseH_sf"/>
</dbReference>
<accession>A0ABQ7MQF8</accession>
<feature type="domain" description="RNase H type-1" evidence="1">
    <location>
        <begin position="8"/>
        <end position="78"/>
    </location>
</feature>
<protein>
    <recommendedName>
        <fullName evidence="1">RNase H type-1 domain-containing protein</fullName>
    </recommendedName>
</protein>
<comment type="caution">
    <text evidence="2">The sequence shown here is derived from an EMBL/GenBank/DDBJ whole genome shotgun (WGS) entry which is preliminary data.</text>
</comment>
<dbReference type="CDD" id="cd06222">
    <property type="entry name" value="RNase_H_like"/>
    <property type="match status" value="1"/>
</dbReference>
<evidence type="ECO:0000259" key="1">
    <source>
        <dbReference type="Pfam" id="PF13456"/>
    </source>
</evidence>
<proteinExistence type="predicted"/>